<feature type="transmembrane region" description="Helical" evidence="1">
    <location>
        <begin position="205"/>
        <end position="227"/>
    </location>
</feature>
<feature type="transmembrane region" description="Helical" evidence="1">
    <location>
        <begin position="164"/>
        <end position="184"/>
    </location>
</feature>
<dbReference type="SUPFAM" id="SSF103473">
    <property type="entry name" value="MFS general substrate transporter"/>
    <property type="match status" value="1"/>
</dbReference>
<dbReference type="PANTHER" id="PTHR23542">
    <property type="match status" value="1"/>
</dbReference>
<sequence length="402" mass="41939">MKSYFEVLRQPGVGRLVASQLCARFPAGMLSLAILMHIEQSYGNYSAAGLIMAAMGVGQAISGPLSSRLMARFGMRLVVGVTILSCSLGLAGLALFTDILWVSAVLAALIGLAMPPITPAVRTIYPKVVPASFLSKLFSVDATLQELIWVVGPLVATTTAFLGSTMWGVLLCSIIMFLGGAWFWTAPEVGLVRIPRSKYPLGAVLANPVVLIMTILGLFMTGVFAGIETAVVATFGHDRAETGIIIGLSAVGSIVGGFAFGHRPVTPFALVMRCVPFIIGAAMCCLWHETWWLAVAFILTGVGCAPLISGSFAAVSSSVRFSQTAESYGWMGTGQLVGGAASSAIAGVAIDTIGPQGGYLTGLGFAIASLLLILLTWGFIPDLRGRDATPHPDTEPIGIIVS</sequence>
<organism evidence="2 3">
    <name type="scientific">Pseudoclavibacter albus</name>
    <dbReference type="NCBI Taxonomy" id="272241"/>
    <lineage>
        <taxon>Bacteria</taxon>
        <taxon>Bacillati</taxon>
        <taxon>Actinomycetota</taxon>
        <taxon>Actinomycetes</taxon>
        <taxon>Micrococcales</taxon>
        <taxon>Microbacteriaceae</taxon>
        <taxon>Pseudoclavibacter</taxon>
    </lineage>
</organism>
<evidence type="ECO:0000313" key="2">
    <source>
        <dbReference type="EMBL" id="MCT2043169.1"/>
    </source>
</evidence>
<feature type="transmembrane region" description="Helical" evidence="1">
    <location>
        <begin position="73"/>
        <end position="93"/>
    </location>
</feature>
<comment type="caution">
    <text evidence="2">The sequence shown here is derived from an EMBL/GenBank/DDBJ whole genome shotgun (WGS) entry which is preliminary data.</text>
</comment>
<dbReference type="Pfam" id="PF07690">
    <property type="entry name" value="MFS_1"/>
    <property type="match status" value="1"/>
</dbReference>
<reference evidence="2 3" key="1">
    <citation type="submission" date="2022-04" db="EMBL/GenBank/DDBJ databases">
        <title>Human microbiome associated bacterial genomes.</title>
        <authorList>
            <person name="Sandstrom S."/>
            <person name="Salamzade R."/>
            <person name="Kalan L.R."/>
        </authorList>
    </citation>
    <scope>NUCLEOTIDE SEQUENCE [LARGE SCALE GENOMIC DNA]</scope>
    <source>
        <strain evidence="3">p3-SID1799</strain>
    </source>
</reference>
<dbReference type="InterPro" id="IPR036259">
    <property type="entry name" value="MFS_trans_sf"/>
</dbReference>
<dbReference type="RefSeq" id="WP_260104420.1">
    <property type="nucleotide sequence ID" value="NZ_JALXSQ010000028.1"/>
</dbReference>
<keyword evidence="3" id="KW-1185">Reference proteome</keyword>
<feature type="transmembrane region" description="Helical" evidence="1">
    <location>
        <begin position="328"/>
        <end position="350"/>
    </location>
</feature>
<gene>
    <name evidence="2" type="ORF">M3D15_07475</name>
</gene>
<evidence type="ECO:0000256" key="1">
    <source>
        <dbReference type="SAM" id="Phobius"/>
    </source>
</evidence>
<feature type="transmembrane region" description="Helical" evidence="1">
    <location>
        <begin position="268"/>
        <end position="288"/>
    </location>
</feature>
<feature type="transmembrane region" description="Helical" evidence="1">
    <location>
        <begin position="294"/>
        <end position="316"/>
    </location>
</feature>
<proteinExistence type="predicted"/>
<feature type="transmembrane region" description="Helical" evidence="1">
    <location>
        <begin position="362"/>
        <end position="380"/>
    </location>
</feature>
<name>A0ABT2HXY2_9MICO</name>
<dbReference type="Gene3D" id="1.20.1250.20">
    <property type="entry name" value="MFS general substrate transporter like domains"/>
    <property type="match status" value="1"/>
</dbReference>
<feature type="transmembrane region" description="Helical" evidence="1">
    <location>
        <begin position="99"/>
        <end position="121"/>
    </location>
</feature>
<dbReference type="Proteomes" id="UP001525379">
    <property type="component" value="Unassembled WGS sequence"/>
</dbReference>
<keyword evidence="1" id="KW-0812">Transmembrane</keyword>
<dbReference type="EMBL" id="JALXSQ010000028">
    <property type="protein sequence ID" value="MCT2043169.1"/>
    <property type="molecule type" value="Genomic_DNA"/>
</dbReference>
<evidence type="ECO:0000313" key="3">
    <source>
        <dbReference type="Proteomes" id="UP001525379"/>
    </source>
</evidence>
<feature type="transmembrane region" description="Helical" evidence="1">
    <location>
        <begin position="44"/>
        <end position="61"/>
    </location>
</feature>
<dbReference type="PANTHER" id="PTHR23542:SF1">
    <property type="entry name" value="MAJOR FACILITATOR SUPERFAMILY (MFS) PROFILE DOMAIN-CONTAINING PROTEIN"/>
    <property type="match status" value="1"/>
</dbReference>
<keyword evidence="1" id="KW-0472">Membrane</keyword>
<keyword evidence="1" id="KW-1133">Transmembrane helix</keyword>
<dbReference type="InterPro" id="IPR011701">
    <property type="entry name" value="MFS"/>
</dbReference>
<accession>A0ABT2HXY2</accession>
<feature type="transmembrane region" description="Helical" evidence="1">
    <location>
        <begin position="242"/>
        <end position="261"/>
    </location>
</feature>
<protein>
    <submittedName>
        <fullName evidence="2">MFS transporter</fullName>
    </submittedName>
</protein>